<gene>
    <name evidence="1" type="ORF">L9F63_013657</name>
</gene>
<reference evidence="1" key="1">
    <citation type="journal article" date="2023" name="IScience">
        <title>Live-bearing cockroach genome reveals convergent evolutionary mechanisms linked to viviparity in insects and beyond.</title>
        <authorList>
            <person name="Fouks B."/>
            <person name="Harrison M.C."/>
            <person name="Mikhailova A.A."/>
            <person name="Marchal E."/>
            <person name="English S."/>
            <person name="Carruthers M."/>
            <person name="Jennings E.C."/>
            <person name="Chiamaka E.L."/>
            <person name="Frigard R.A."/>
            <person name="Pippel M."/>
            <person name="Attardo G.M."/>
            <person name="Benoit J.B."/>
            <person name="Bornberg-Bauer E."/>
            <person name="Tobe S.S."/>
        </authorList>
    </citation>
    <scope>NUCLEOTIDE SEQUENCE</scope>
    <source>
        <strain evidence="1">Stay&amp;Tobe</strain>
    </source>
</reference>
<sequence length="171" mass="19567">IKLEALLLPLKPNHRNWILHTLHLSKSLNSSAFISITVNGFFDHLFLMRNVCSISSNQPQSIMYSQSPNNLLFQISGTAFNKQLAISYYSCYVPYLHNIMLRHMNCSLIFFRLRRFAYQQYTLTSSKTVGVVFPCLGAWALSQTTAENFYVMQITYLKVDGHCDNGLSGRV</sequence>
<keyword evidence="2" id="KW-1185">Reference proteome</keyword>
<name>A0AAD8ELH4_DIPPU</name>
<protein>
    <submittedName>
        <fullName evidence="1">Uncharacterized protein</fullName>
    </submittedName>
</protein>
<feature type="non-terminal residue" evidence="1">
    <location>
        <position position="171"/>
    </location>
</feature>
<reference evidence="1" key="2">
    <citation type="submission" date="2023-05" db="EMBL/GenBank/DDBJ databases">
        <authorList>
            <person name="Fouks B."/>
        </authorList>
    </citation>
    <scope>NUCLEOTIDE SEQUENCE</scope>
    <source>
        <strain evidence="1">Stay&amp;Tobe</strain>
        <tissue evidence="1">Testes</tissue>
    </source>
</reference>
<proteinExistence type="predicted"/>
<dbReference type="EMBL" id="JASPKZ010002697">
    <property type="protein sequence ID" value="KAJ9595060.1"/>
    <property type="molecule type" value="Genomic_DNA"/>
</dbReference>
<dbReference type="Proteomes" id="UP001233999">
    <property type="component" value="Unassembled WGS sequence"/>
</dbReference>
<comment type="caution">
    <text evidence="1">The sequence shown here is derived from an EMBL/GenBank/DDBJ whole genome shotgun (WGS) entry which is preliminary data.</text>
</comment>
<feature type="non-terminal residue" evidence="1">
    <location>
        <position position="1"/>
    </location>
</feature>
<organism evidence="1 2">
    <name type="scientific">Diploptera punctata</name>
    <name type="common">Pacific beetle cockroach</name>
    <dbReference type="NCBI Taxonomy" id="6984"/>
    <lineage>
        <taxon>Eukaryota</taxon>
        <taxon>Metazoa</taxon>
        <taxon>Ecdysozoa</taxon>
        <taxon>Arthropoda</taxon>
        <taxon>Hexapoda</taxon>
        <taxon>Insecta</taxon>
        <taxon>Pterygota</taxon>
        <taxon>Neoptera</taxon>
        <taxon>Polyneoptera</taxon>
        <taxon>Dictyoptera</taxon>
        <taxon>Blattodea</taxon>
        <taxon>Blaberoidea</taxon>
        <taxon>Blaberidae</taxon>
        <taxon>Diplopterinae</taxon>
        <taxon>Diploptera</taxon>
    </lineage>
</organism>
<dbReference type="AlphaFoldDB" id="A0AAD8ELH4"/>
<evidence type="ECO:0000313" key="1">
    <source>
        <dbReference type="EMBL" id="KAJ9595060.1"/>
    </source>
</evidence>
<evidence type="ECO:0000313" key="2">
    <source>
        <dbReference type="Proteomes" id="UP001233999"/>
    </source>
</evidence>
<accession>A0AAD8ELH4</accession>